<sequence>MQELRFEEYKNKPRETERFYKKPEERDEMPFIGKLGIGVAATLGALSVGHRTGAFRKISQFLNTEGKAVYRAAKETLDNQGRLVVGEDKLTVDRMKVLKNNFVKRRKEILGEQKKKQADVINSREMDIERYLRHKDNLIGRIDGPGNYKGEVPFHIQEGFRFAAVMDDMRKHQSFKGNQSLMDELDKALSKGKLGVLDFGSDEQLKLLLKNHGKGVDHSEVWSVLKQTRERYQRHDFIQTNTDAKRLVEGMQQKLREFTAQQMQDITKKDNILKRAVIGHKQATVGDVLGLHDAGKIKMNAGLKAQIDDVLQYNKSFKETVFDENLYLVTKNGEVESLMDYKVFSNMKRNQAEWWANTLPGGLAHLRDIMNIKTAREQASFKIFQRGSIQSSLNGHRGIESTEALNQEVVYVNGKFVSLYDYDAINNNTALNILNPKRDMYLTSSQFGTLGKMQRHISGIMTDNETPRNPIASFFDIGRQDTDSFYNQGFSVFTKFLNKDWDRNRIKNLFTDGFEDASSLYQMNKYFKLNTKGFNPRVLNQLKDDLPSDIREFIKDKNINFSEEDDIVKLFRHIGEKEVNSSTTAHTEFVNLYKQFERNPDKVLNKKTPIGESNPILGHHTQLQTGYDVIHQQTSMYLMRERLMRRPEMKPYTNLAEDFRGELKGLYDNGKILKDDLQNAEFLLNYSIFRSQMFDVQKNTNAVLNRTSRLFQENKDFQDSMREMYRKTNPVWERYSATRPINQVEDEHVAINKSGMANHLSTIFGLNSSIKERAQSVGDIWTQISPFTGRNNMEDVTTFGLFGTYYPMFRLQDSLGNAGLGFSDKSMGSAFQIFNNLMWKRIFPIYAGVEAVKYADWKTDQWTGEGLDERWENYKANDRLDRAATRTPEDIYNIKRERMLKPGIDHWAAMPSMHLPGVGPIGLGDVVNNVFAPFLGKASIREEDTMDYDETLDDIYNGVEEVRKSRWWFMGSKSAYRGDRIMEFAPNSFRKAHSDYEWTNTNATGEEYWSNSLLPTLENPLGGLSFLLGNRDPYWWEKKHYYDRPYMLTGQLFNPNTMVLGDIGNATIGKLVKPTQEMHPEYWGNPTLIYDNETSKLGSRPDSPIRTVVSPAGRVKNDVLATTEQYGGSSSVDATGESYSARYFVSDELDGKGSPTGAYVAQDTDTGQAMYVPANIAKENIPMGKMFEIASTDAPQGSEMKGTVLSSGNPSYNVQVSTKPRAMMDEEYAYKQDIMYRKMQNIEDPRSASWLTQEAIENWSEPLGVYKWLANDEMLGRDPYGGKTVIQMADTAYNASNRFWESELGSLGGSLSEIGRRFIRRDSGQLDTYNPIRNTMPDWMPGSDYFINFQVGDPYSKLPNGEYRLPGEAYESLNELHSDETGRYGAFDKFKILSDAAPWSDEYKFWSQYLMDNLEDEDLRKEATQIRKQVSKRKKKFEFTPYRFKGNDIVTDEVTVTKFLDDYTFLTKEYGDQPIRMAGMEYRKKATGVLQQYFSVGDKVEIGISEDPTQRISKDTYGTMRAVVFNEIGNINMDIIRRGEMVENQNDFSATGVHARFTPQEIKRGERWENIAHASTPLNTKFLQVRTAAEEYERDQIYGKDWATWDNFMLNDYIVPTLQGIGRFDSPLWSMAAGATTGLALGRLFLKGGRPTKLMSIAGGLFGLGSNMFYKNYEKEHGEKWIPERRRIENDINEYFDILKYLKYEGLYQNAREEIAHQTGYDVEDIVQVINEQKDLTKQKRKELEEEKKQLYLEQPKGWEDRRKEINAELETISENKNEMYLPDAFLQALQYKEERDTTLYGIDPLGDRMQVMKAFPYKDKWFFTDFAEANLKEQEEILKLIPENQKRIYKAIWGYGVEEQKPLEYYMQKYDIPDWTWEGWRPEYDLNDIKVKTVEEAGIDKSDFNFWDDNVEASRYVPDLHEDGSNTISGEGAASNFQGFNILKQNIVNILQGSGLRNVQVNVSPSNGSETYVDFSYTEDRRDEIENHLKKYTNRYV</sequence>
<name>A0A9X7BTP7_BACTU</name>
<evidence type="ECO:0000256" key="1">
    <source>
        <dbReference type="SAM" id="Coils"/>
    </source>
</evidence>
<protein>
    <submittedName>
        <fullName evidence="2">Uncharacterized protein</fullName>
    </submittedName>
</protein>
<accession>A0A9X7BTP7</accession>
<dbReference type="EMBL" id="NVDU01000003">
    <property type="protein sequence ID" value="PFV35845.1"/>
    <property type="molecule type" value="Genomic_DNA"/>
</dbReference>
<dbReference type="RefSeq" id="WP_098685659.1">
    <property type="nucleotide sequence ID" value="NZ_NVDU01000003.1"/>
</dbReference>
<dbReference type="Proteomes" id="UP000223366">
    <property type="component" value="Unassembled WGS sequence"/>
</dbReference>
<organism evidence="2 3">
    <name type="scientific">Bacillus thuringiensis</name>
    <dbReference type="NCBI Taxonomy" id="1428"/>
    <lineage>
        <taxon>Bacteria</taxon>
        <taxon>Bacillati</taxon>
        <taxon>Bacillota</taxon>
        <taxon>Bacilli</taxon>
        <taxon>Bacillales</taxon>
        <taxon>Bacillaceae</taxon>
        <taxon>Bacillus</taxon>
        <taxon>Bacillus cereus group</taxon>
    </lineage>
</organism>
<reference evidence="2 3" key="1">
    <citation type="submission" date="2017-09" db="EMBL/GenBank/DDBJ databases">
        <title>Large-scale bioinformatics analysis of Bacillus genomes uncovers conserved roles of natural products in bacterial physiology.</title>
        <authorList>
            <consortium name="Agbiome Team Llc"/>
            <person name="Bleich R.M."/>
            <person name="Grubbs K.J."/>
            <person name="Santa Maria K.C."/>
            <person name="Allen S.E."/>
            <person name="Farag S."/>
            <person name="Shank E.A."/>
            <person name="Bowers A."/>
        </authorList>
    </citation>
    <scope>NUCLEOTIDE SEQUENCE [LARGE SCALE GENOMIC DNA]</scope>
    <source>
        <strain evidence="2 3">AFS060060</strain>
    </source>
</reference>
<proteinExistence type="predicted"/>
<gene>
    <name evidence="2" type="ORF">COK99_02155</name>
</gene>
<evidence type="ECO:0000313" key="3">
    <source>
        <dbReference type="Proteomes" id="UP000223366"/>
    </source>
</evidence>
<evidence type="ECO:0000313" key="2">
    <source>
        <dbReference type="EMBL" id="PFV35845.1"/>
    </source>
</evidence>
<feature type="coiled-coil region" evidence="1">
    <location>
        <begin position="1727"/>
        <end position="1754"/>
    </location>
</feature>
<keyword evidence="1" id="KW-0175">Coiled coil</keyword>
<comment type="caution">
    <text evidence="2">The sequence shown here is derived from an EMBL/GenBank/DDBJ whole genome shotgun (WGS) entry which is preliminary data.</text>
</comment>